<dbReference type="InterPro" id="IPR001356">
    <property type="entry name" value="HD"/>
</dbReference>
<evidence type="ECO:0000256" key="5">
    <source>
        <dbReference type="SAM" id="MobiDB-lite"/>
    </source>
</evidence>
<accession>A0AAN8PKH1</accession>
<gene>
    <name evidence="7" type="ORF">RUM43_009787</name>
</gene>
<name>A0AAN8PKH1_POLSC</name>
<comment type="caution">
    <text evidence="7">The sequence shown here is derived from an EMBL/GenBank/DDBJ whole genome shotgun (WGS) entry which is preliminary data.</text>
</comment>
<dbReference type="AlphaFoldDB" id="A0AAN8PKH1"/>
<evidence type="ECO:0000256" key="1">
    <source>
        <dbReference type="ARBA" id="ARBA00004123"/>
    </source>
</evidence>
<dbReference type="Pfam" id="PF00046">
    <property type="entry name" value="Homeodomain"/>
    <property type="match status" value="1"/>
</dbReference>
<dbReference type="Gene3D" id="1.10.10.60">
    <property type="entry name" value="Homeodomain-like"/>
    <property type="match status" value="1"/>
</dbReference>
<comment type="similarity">
    <text evidence="2">Belongs to the paired homeobox family. Bicoid subfamily.</text>
</comment>
<dbReference type="PANTHER" id="PTHR46643">
    <property type="entry name" value="HOMEOBOX PROTEIN GOOSECOID-RELATED"/>
    <property type="match status" value="1"/>
</dbReference>
<dbReference type="InterPro" id="IPR051440">
    <property type="entry name" value="Goosecoid-like_HB"/>
</dbReference>
<comment type="subcellular location">
    <subcellularLocation>
        <location evidence="1 3 4">Nucleus</location>
    </subcellularLocation>
</comment>
<dbReference type="EMBL" id="JAWJWE010000004">
    <property type="protein sequence ID" value="KAK6636135.1"/>
    <property type="molecule type" value="Genomic_DNA"/>
</dbReference>
<dbReference type="GO" id="GO:0005634">
    <property type="term" value="C:nucleus"/>
    <property type="evidence" value="ECO:0007669"/>
    <property type="project" value="UniProtKB-SubCell"/>
</dbReference>
<feature type="region of interest" description="Disordered" evidence="5">
    <location>
        <begin position="61"/>
        <end position="88"/>
    </location>
</feature>
<evidence type="ECO:0000313" key="8">
    <source>
        <dbReference type="Proteomes" id="UP001372834"/>
    </source>
</evidence>
<proteinExistence type="inferred from homology"/>
<feature type="region of interest" description="Disordered" evidence="5">
    <location>
        <begin position="105"/>
        <end position="124"/>
    </location>
</feature>
<feature type="compositionally biased region" description="Basic and acidic residues" evidence="5">
    <location>
        <begin position="115"/>
        <end position="124"/>
    </location>
</feature>
<sequence length="330" mass="35940">MVETVPSREQLVPTSAFSVSNGGLPSPTALRNYSALLKTSTFNQMFTKKSEQCGVNGRKYATDCETGNGSVSPGKDSTDPRQISPVPSPEAETFLHHKRTVSPYADPLDGVVGDRNVDDSPKRTDACVEPEVKTECPSGLYYKNSLDIRKSQLFLNNLTEPGTNRAIGSSFSIDSILSKGTVTSSNHPRMSAGFHPGLHLGHLAAAASTFGASSADFLAVAYPNLYNSAAANYMSQAAASALVALNMANGGFHHGHHHSLHGAPPKRKRRHRTIFTEEQLEQLEATFEKTHYPDVVLREQLALKVDLKEERVELKCCVENVAYAKYEYIT</sequence>
<dbReference type="InterPro" id="IPR009057">
    <property type="entry name" value="Homeodomain-like_sf"/>
</dbReference>
<dbReference type="SMART" id="SM00389">
    <property type="entry name" value="HOX"/>
    <property type="match status" value="1"/>
</dbReference>
<evidence type="ECO:0000256" key="4">
    <source>
        <dbReference type="RuleBase" id="RU000682"/>
    </source>
</evidence>
<dbReference type="GO" id="GO:0000978">
    <property type="term" value="F:RNA polymerase II cis-regulatory region sequence-specific DNA binding"/>
    <property type="evidence" value="ECO:0007669"/>
    <property type="project" value="TreeGrafter"/>
</dbReference>
<dbReference type="SUPFAM" id="SSF46689">
    <property type="entry name" value="Homeodomain-like"/>
    <property type="match status" value="1"/>
</dbReference>
<dbReference type="PROSITE" id="PS50071">
    <property type="entry name" value="HOMEOBOX_2"/>
    <property type="match status" value="1"/>
</dbReference>
<keyword evidence="3 4" id="KW-0539">Nucleus</keyword>
<dbReference type="CDD" id="cd00086">
    <property type="entry name" value="homeodomain"/>
    <property type="match status" value="1"/>
</dbReference>
<organism evidence="7 8">
    <name type="scientific">Polyplax serrata</name>
    <name type="common">Common mouse louse</name>
    <dbReference type="NCBI Taxonomy" id="468196"/>
    <lineage>
        <taxon>Eukaryota</taxon>
        <taxon>Metazoa</taxon>
        <taxon>Ecdysozoa</taxon>
        <taxon>Arthropoda</taxon>
        <taxon>Hexapoda</taxon>
        <taxon>Insecta</taxon>
        <taxon>Pterygota</taxon>
        <taxon>Neoptera</taxon>
        <taxon>Paraneoptera</taxon>
        <taxon>Psocodea</taxon>
        <taxon>Troctomorpha</taxon>
        <taxon>Phthiraptera</taxon>
        <taxon>Anoplura</taxon>
        <taxon>Polyplacidae</taxon>
        <taxon>Polyplax</taxon>
    </lineage>
</organism>
<evidence type="ECO:0000256" key="3">
    <source>
        <dbReference type="PROSITE-ProRule" id="PRU00108"/>
    </source>
</evidence>
<feature type="DNA-binding region" description="Homeobox" evidence="3">
    <location>
        <begin position="268"/>
        <end position="315"/>
    </location>
</feature>
<feature type="domain" description="Homeobox" evidence="6">
    <location>
        <begin position="266"/>
        <end position="314"/>
    </location>
</feature>
<evidence type="ECO:0000259" key="6">
    <source>
        <dbReference type="PROSITE" id="PS50071"/>
    </source>
</evidence>
<keyword evidence="3 4" id="KW-0371">Homeobox</keyword>
<reference evidence="7 8" key="1">
    <citation type="submission" date="2023-10" db="EMBL/GenBank/DDBJ databases">
        <title>Genomes of two closely related lineages of the louse Polyplax serrata with different host specificities.</title>
        <authorList>
            <person name="Martinu J."/>
            <person name="Tarabai H."/>
            <person name="Stefka J."/>
            <person name="Hypsa V."/>
        </authorList>
    </citation>
    <scope>NUCLEOTIDE SEQUENCE [LARGE SCALE GENOMIC DNA]</scope>
    <source>
        <strain evidence="7">HR10_N</strain>
    </source>
</reference>
<dbReference type="GO" id="GO:0000981">
    <property type="term" value="F:DNA-binding transcription factor activity, RNA polymerase II-specific"/>
    <property type="evidence" value="ECO:0007669"/>
    <property type="project" value="TreeGrafter"/>
</dbReference>
<keyword evidence="3 4" id="KW-0238">DNA-binding</keyword>
<dbReference type="PANTHER" id="PTHR46643:SF1">
    <property type="entry name" value="HOMEOBOX PROTEIN GOOSECOID-2"/>
    <property type="match status" value="1"/>
</dbReference>
<evidence type="ECO:0000313" key="7">
    <source>
        <dbReference type="EMBL" id="KAK6636135.1"/>
    </source>
</evidence>
<evidence type="ECO:0000256" key="2">
    <source>
        <dbReference type="ARBA" id="ARBA00006503"/>
    </source>
</evidence>
<dbReference type="Proteomes" id="UP001372834">
    <property type="component" value="Unassembled WGS sequence"/>
</dbReference>
<protein>
    <recommendedName>
        <fullName evidence="6">Homeobox domain-containing protein</fullName>
    </recommendedName>
</protein>